<dbReference type="InterPro" id="IPR012133">
    <property type="entry name" value="Alpha-hydoxy_acid_DH_FMN"/>
</dbReference>
<evidence type="ECO:0000256" key="4">
    <source>
        <dbReference type="PIRSR" id="PIRSR000138-1"/>
    </source>
</evidence>
<evidence type="ECO:0000313" key="7">
    <source>
        <dbReference type="EMBL" id="TQB70654.1"/>
    </source>
</evidence>
<dbReference type="PANTHER" id="PTHR10578">
    <property type="entry name" value="S -2-HYDROXY-ACID OXIDASE-RELATED"/>
    <property type="match status" value="1"/>
</dbReference>
<dbReference type="GO" id="GO:0010181">
    <property type="term" value="F:FMN binding"/>
    <property type="evidence" value="ECO:0007669"/>
    <property type="project" value="InterPro"/>
</dbReference>
<dbReference type="Gene3D" id="3.20.20.70">
    <property type="entry name" value="Aldolase class I"/>
    <property type="match status" value="1"/>
</dbReference>
<dbReference type="GO" id="GO:0016491">
    <property type="term" value="F:oxidoreductase activity"/>
    <property type="evidence" value="ECO:0007669"/>
    <property type="project" value="UniProtKB-KW"/>
</dbReference>
<evidence type="ECO:0000256" key="3">
    <source>
        <dbReference type="ARBA" id="ARBA00024042"/>
    </source>
</evidence>
<dbReference type="OrthoDB" id="1925334at2759"/>
<sequence>MAHRGETFHKDVSCIADLKKKGSEKLPKFVRDYYNEGAMDLITLRENEVAFDRYKIRPRILINVDKIDTSTEIFGTKVALPLGFSPAASQQLAHPEGEVAASRAAAKYGLCMGLSSYSNFSLEDVAKQGSGNPYVMQMCVLRDRSITLQLLKRAEKAGYKALFLSVDVPVLGKRLNEYRNNYTLPEDMEWPNILSNGSDTSNRTEYDPSLDWENTIPWLRKHTSLQIWLKGVYSPEDVELAIKYGVDGIVISNHGGRQLDGVPASLDSLRACAPVAAGRIPLALDGGIRRGSDIFKALALGATHCFVGRIPIWGLAYAGQEGVELAIKILLQEFRITMALAGCRSVKEITKDHLSTLQPDGILSKL</sequence>
<evidence type="ECO:0000256" key="5">
    <source>
        <dbReference type="PIRSR" id="PIRSR000138-2"/>
    </source>
</evidence>
<feature type="binding site" evidence="5">
    <location>
        <begin position="308"/>
        <end position="309"/>
    </location>
    <ligand>
        <name>FMN</name>
        <dbReference type="ChEBI" id="CHEBI:58210"/>
    </ligand>
</feature>
<reference evidence="7 8" key="1">
    <citation type="submission" date="2019-06" db="EMBL/GenBank/DDBJ databases">
        <title>Wine fermentation using esterase from Monascus purpureus.</title>
        <authorList>
            <person name="Geng C."/>
            <person name="Zhang Y."/>
        </authorList>
    </citation>
    <scope>NUCLEOTIDE SEQUENCE [LARGE SCALE GENOMIC DNA]</scope>
    <source>
        <strain evidence="7">HQ1</strain>
    </source>
</reference>
<feature type="binding site" evidence="5">
    <location>
        <begin position="86"/>
        <end position="88"/>
    </location>
    <ligand>
        <name>FMN</name>
        <dbReference type="ChEBI" id="CHEBI:58210"/>
    </ligand>
</feature>
<dbReference type="InterPro" id="IPR013785">
    <property type="entry name" value="Aldolase_TIM"/>
</dbReference>
<dbReference type="Proteomes" id="UP000319663">
    <property type="component" value="Unassembled WGS sequence"/>
</dbReference>
<feature type="binding site" evidence="5">
    <location>
        <position position="257"/>
    </location>
    <ligand>
        <name>glyoxylate</name>
        <dbReference type="ChEBI" id="CHEBI:36655"/>
    </ligand>
</feature>
<feature type="domain" description="FMN hydroxy acid dehydrogenase" evidence="6">
    <location>
        <begin position="7"/>
        <end position="359"/>
    </location>
</feature>
<dbReference type="EMBL" id="VIFY01000099">
    <property type="protein sequence ID" value="TQB70654.1"/>
    <property type="molecule type" value="Genomic_DNA"/>
</dbReference>
<feature type="binding site" evidence="5">
    <location>
        <position position="254"/>
    </location>
    <ligand>
        <name>glyoxylate</name>
        <dbReference type="ChEBI" id="CHEBI:36655"/>
    </ligand>
</feature>
<dbReference type="InterPro" id="IPR037396">
    <property type="entry name" value="FMN_HAD"/>
</dbReference>
<feature type="binding site" evidence="5">
    <location>
        <position position="115"/>
    </location>
    <ligand>
        <name>FMN</name>
        <dbReference type="ChEBI" id="CHEBI:58210"/>
    </ligand>
</feature>
<comment type="caution">
    <text evidence="7">The sequence shown here is derived from an EMBL/GenBank/DDBJ whole genome shotgun (WGS) entry which is preliminary data.</text>
</comment>
<evidence type="ECO:0000256" key="2">
    <source>
        <dbReference type="ARBA" id="ARBA00023002"/>
    </source>
</evidence>
<feature type="binding site" evidence="5">
    <location>
        <begin position="285"/>
        <end position="289"/>
    </location>
    <ligand>
        <name>FMN</name>
        <dbReference type="ChEBI" id="CHEBI:58210"/>
    </ligand>
</feature>
<keyword evidence="5" id="KW-0285">Flavoprotein</keyword>
<comment type="cofactor">
    <cofactor evidence="1">
        <name>FMN</name>
        <dbReference type="ChEBI" id="CHEBI:58210"/>
    </cofactor>
</comment>
<dbReference type="STRING" id="5098.A0A507QS48"/>
<accession>A0A507QS48</accession>
<keyword evidence="2" id="KW-0560">Oxidoreductase</keyword>
<dbReference type="AlphaFoldDB" id="A0A507QS48"/>
<name>A0A507QS48_MONPU</name>
<gene>
    <name evidence="7" type="ORF">MPDQ_008190</name>
</gene>
<evidence type="ECO:0000256" key="1">
    <source>
        <dbReference type="ARBA" id="ARBA00001917"/>
    </source>
</evidence>
<feature type="active site" description="Proton acceptor" evidence="4">
    <location>
        <position position="254"/>
    </location>
</feature>
<protein>
    <recommendedName>
        <fullName evidence="6">FMN hydroxy acid dehydrogenase domain-containing protein</fullName>
    </recommendedName>
</protein>
<proteinExistence type="inferred from homology"/>
<evidence type="ECO:0000313" key="8">
    <source>
        <dbReference type="Proteomes" id="UP000319663"/>
    </source>
</evidence>
<feature type="binding site" evidence="5">
    <location>
        <position position="174"/>
    </location>
    <ligand>
        <name>glyoxylate</name>
        <dbReference type="ChEBI" id="CHEBI:36655"/>
    </ligand>
</feature>
<dbReference type="InterPro" id="IPR008259">
    <property type="entry name" value="FMN_hydac_DH_AS"/>
</dbReference>
<keyword evidence="8" id="KW-1185">Reference proteome</keyword>
<dbReference type="PROSITE" id="PS00557">
    <property type="entry name" value="FMN_HYDROXY_ACID_DH_1"/>
    <property type="match status" value="1"/>
</dbReference>
<dbReference type="PANTHER" id="PTHR10578:SF149">
    <property type="entry name" value="2-HYDROXYACID OXIDASE 2"/>
    <property type="match status" value="1"/>
</dbReference>
<feature type="binding site" evidence="5">
    <location>
        <position position="137"/>
    </location>
    <ligand>
        <name>FMN</name>
        <dbReference type="ChEBI" id="CHEBI:58210"/>
    </ligand>
</feature>
<keyword evidence="5" id="KW-0288">FMN</keyword>
<comment type="similarity">
    <text evidence="3">Belongs to the FMN-dependent alpha-hydroxy acid dehydrogenase family.</text>
</comment>
<feature type="binding site" evidence="5">
    <location>
        <position position="230"/>
    </location>
    <ligand>
        <name>FMN</name>
        <dbReference type="ChEBI" id="CHEBI:58210"/>
    </ligand>
</feature>
<dbReference type="FunFam" id="3.20.20.70:FF:000228">
    <property type="entry name" value="FMN-dependent dehydrogenase family protein"/>
    <property type="match status" value="1"/>
</dbReference>
<evidence type="ECO:0000259" key="6">
    <source>
        <dbReference type="PROSITE" id="PS51349"/>
    </source>
</evidence>
<dbReference type="PROSITE" id="PS51349">
    <property type="entry name" value="FMN_HYDROXY_ACID_DH_2"/>
    <property type="match status" value="1"/>
</dbReference>
<organism evidence="7 8">
    <name type="scientific">Monascus purpureus</name>
    <name type="common">Red mold</name>
    <name type="synonym">Monascus anka</name>
    <dbReference type="NCBI Taxonomy" id="5098"/>
    <lineage>
        <taxon>Eukaryota</taxon>
        <taxon>Fungi</taxon>
        <taxon>Dikarya</taxon>
        <taxon>Ascomycota</taxon>
        <taxon>Pezizomycotina</taxon>
        <taxon>Eurotiomycetes</taxon>
        <taxon>Eurotiomycetidae</taxon>
        <taxon>Eurotiales</taxon>
        <taxon>Aspergillaceae</taxon>
        <taxon>Monascus</taxon>
    </lineage>
</organism>
<dbReference type="PIRSF" id="PIRSF000138">
    <property type="entry name" value="Al-hdrx_acd_dh"/>
    <property type="match status" value="1"/>
</dbReference>
<dbReference type="InterPro" id="IPR000262">
    <property type="entry name" value="FMN-dep_DH"/>
</dbReference>
<dbReference type="Pfam" id="PF01070">
    <property type="entry name" value="FMN_dh"/>
    <property type="match status" value="1"/>
</dbReference>
<dbReference type="SUPFAM" id="SSF51395">
    <property type="entry name" value="FMN-linked oxidoreductases"/>
    <property type="match status" value="1"/>
</dbReference>
<feature type="binding site" evidence="5">
    <location>
        <position position="252"/>
    </location>
    <ligand>
        <name>FMN</name>
        <dbReference type="ChEBI" id="CHEBI:58210"/>
    </ligand>
</feature>
<dbReference type="CDD" id="cd02809">
    <property type="entry name" value="alpha_hydroxyacid_oxid_FMN"/>
    <property type="match status" value="1"/>
</dbReference>
<feature type="binding site" evidence="5">
    <location>
        <position position="33"/>
    </location>
    <ligand>
        <name>glyoxylate</name>
        <dbReference type="ChEBI" id="CHEBI:36655"/>
    </ligand>
</feature>